<dbReference type="OrthoDB" id="9796962at2"/>
<keyword evidence="1" id="KW-0732">Signal</keyword>
<reference evidence="2 3" key="1">
    <citation type="journal article" date="2014" name="Int. J. Syst. Evol. Microbiol.">
        <title>Ramlibacter solisilvae sp. nov., isolated from forest soil, and emended description of the genus Ramlibacter.</title>
        <authorList>
            <person name="Lee H.J."/>
            <person name="Lee S.H."/>
            <person name="Lee S.S."/>
            <person name="Lee J.S."/>
            <person name="Kim Y."/>
            <person name="Kim S.C."/>
            <person name="Jeon C.O."/>
        </authorList>
    </citation>
    <scope>NUCLEOTIDE SEQUENCE [LARGE SCALE GENOMIC DNA]</scope>
    <source>
        <strain evidence="2 3">5-10</strain>
    </source>
</reference>
<feature type="signal peptide" evidence="1">
    <location>
        <begin position="1"/>
        <end position="22"/>
    </location>
</feature>
<keyword evidence="3" id="KW-1185">Reference proteome</keyword>
<name>A0A127JSU1_9BURK</name>
<protein>
    <recommendedName>
        <fullName evidence="4">Copper chaperone PCu(A)C</fullName>
    </recommendedName>
</protein>
<dbReference type="RefSeq" id="WP_061498374.1">
    <property type="nucleotide sequence ID" value="NZ_CP010951.1"/>
</dbReference>
<accession>A0A127JSU1</accession>
<feature type="chain" id="PRO_5007449672" description="Copper chaperone PCu(A)C" evidence="1">
    <location>
        <begin position="23"/>
        <end position="160"/>
    </location>
</feature>
<dbReference type="InterPro" id="IPR036182">
    <property type="entry name" value="PCuAC_sf"/>
</dbReference>
<dbReference type="PROSITE" id="PS51257">
    <property type="entry name" value="PROKAR_LIPOPROTEIN"/>
    <property type="match status" value="1"/>
</dbReference>
<evidence type="ECO:0000313" key="3">
    <source>
        <dbReference type="Proteomes" id="UP000070433"/>
    </source>
</evidence>
<dbReference type="PANTHER" id="PTHR36302">
    <property type="entry name" value="BLR7088 PROTEIN"/>
    <property type="match status" value="1"/>
</dbReference>
<dbReference type="AlphaFoldDB" id="A0A127JSU1"/>
<dbReference type="EMBL" id="CP010951">
    <property type="protein sequence ID" value="AMO23051.1"/>
    <property type="molecule type" value="Genomic_DNA"/>
</dbReference>
<dbReference type="Pfam" id="PF04314">
    <property type="entry name" value="PCuAC"/>
    <property type="match status" value="1"/>
</dbReference>
<gene>
    <name evidence="2" type="ORF">UC35_09300</name>
</gene>
<proteinExistence type="predicted"/>
<evidence type="ECO:0000313" key="2">
    <source>
        <dbReference type="EMBL" id="AMO23051.1"/>
    </source>
</evidence>
<sequence length="160" mass="16814">MLKILLPALASFALACAAPVQAQPAAKPATAPLPTVEAGWVRATLPGQKGTGAFMRITAREPMQLVGVSTPVAGVAEVHEMKMEGDTMVMRAVDKLELPAGKPIELKPGGYHLMLQDLKKPLAAGATVPVTLVLRDAQGVQSRMQLELPVQAATPAQKKH</sequence>
<dbReference type="Gene3D" id="2.60.40.1890">
    <property type="entry name" value="PCu(A)C copper chaperone"/>
    <property type="match status" value="1"/>
</dbReference>
<evidence type="ECO:0000256" key="1">
    <source>
        <dbReference type="SAM" id="SignalP"/>
    </source>
</evidence>
<organism evidence="2 3">
    <name type="scientific">Ramlibacter tataouinensis</name>
    <dbReference type="NCBI Taxonomy" id="94132"/>
    <lineage>
        <taxon>Bacteria</taxon>
        <taxon>Pseudomonadati</taxon>
        <taxon>Pseudomonadota</taxon>
        <taxon>Betaproteobacteria</taxon>
        <taxon>Burkholderiales</taxon>
        <taxon>Comamonadaceae</taxon>
        <taxon>Ramlibacter</taxon>
    </lineage>
</organism>
<dbReference type="PANTHER" id="PTHR36302:SF1">
    <property type="entry name" value="COPPER CHAPERONE PCU(A)C"/>
    <property type="match status" value="1"/>
</dbReference>
<dbReference type="SUPFAM" id="SSF110087">
    <property type="entry name" value="DR1885-like metal-binding protein"/>
    <property type="match status" value="1"/>
</dbReference>
<evidence type="ECO:0008006" key="4">
    <source>
        <dbReference type="Google" id="ProtNLM"/>
    </source>
</evidence>
<dbReference type="Proteomes" id="UP000070433">
    <property type="component" value="Chromosome"/>
</dbReference>
<dbReference type="InterPro" id="IPR007410">
    <property type="entry name" value="LpqE-like"/>
</dbReference>
<dbReference type="InterPro" id="IPR058248">
    <property type="entry name" value="Lxx211020-like"/>
</dbReference>